<dbReference type="GO" id="GO:0007165">
    <property type="term" value="P:signal transduction"/>
    <property type="evidence" value="ECO:0007669"/>
    <property type="project" value="UniProtKB-KW"/>
</dbReference>
<dbReference type="SUPFAM" id="SSF58104">
    <property type="entry name" value="Methyl-accepting chemotaxis protein (MCP) signaling domain"/>
    <property type="match status" value="1"/>
</dbReference>
<evidence type="ECO:0000256" key="1">
    <source>
        <dbReference type="ARBA" id="ARBA00004370"/>
    </source>
</evidence>
<dbReference type="PROSITE" id="PS50111">
    <property type="entry name" value="CHEMOTAXIS_TRANSDUC_2"/>
    <property type="match status" value="1"/>
</dbReference>
<keyword evidence="2 3" id="KW-0807">Transducer</keyword>
<dbReference type="GO" id="GO:0016020">
    <property type="term" value="C:membrane"/>
    <property type="evidence" value="ECO:0007669"/>
    <property type="project" value="UniProtKB-SubCell"/>
</dbReference>
<dbReference type="KEGG" id="thig:FE785_01180"/>
<evidence type="ECO:0000256" key="4">
    <source>
        <dbReference type="SAM" id="Coils"/>
    </source>
</evidence>
<reference evidence="6 7" key="1">
    <citation type="submission" date="2019-05" db="EMBL/GenBank/DDBJ databases">
        <title>Thiomicrorhabdus sediminis sp. nov, a novel sulfur-oxidizing bacterium isolated from coastal sediment.</title>
        <authorList>
            <person name="Liu X."/>
        </authorList>
    </citation>
    <scope>NUCLEOTIDE SEQUENCE [LARGE SCALE GENOMIC DNA]</scope>
    <source>
        <strain evidence="6 7">G1</strain>
    </source>
</reference>
<dbReference type="InterPro" id="IPR004089">
    <property type="entry name" value="MCPsignal_dom"/>
</dbReference>
<accession>A0A4P9K4L0</accession>
<proteinExistence type="predicted"/>
<protein>
    <submittedName>
        <fullName evidence="6">Chemotaxis protein</fullName>
    </submittedName>
</protein>
<gene>
    <name evidence="6" type="ORF">FE785_01180</name>
</gene>
<comment type="subcellular location">
    <subcellularLocation>
        <location evidence="1">Membrane</location>
    </subcellularLocation>
</comment>
<feature type="domain" description="Methyl-accepting transducer" evidence="5">
    <location>
        <begin position="66"/>
        <end position="279"/>
    </location>
</feature>
<sequence>MFGSGKLKQQNTELQQKLADATQQQQLLQAEVERLVAENQQLKSNVDALQTNSQAEYDYKRFFNVLSDYAGGIKQFQGAMHGLGTALSEEKRAIIASERLSHNTRQSVQYIVNGVIGLSDESSKTARAVQTVKQRADEISSFIQLIEDISEQTNLLALNAAIEAARAGDAGRGFAVVADEVRTLSSNTAKATADISSLVAMIQDDVNIAQQDMQQVADKSLSLKDKGASAESDISQLIEASHRMEKTISASALHGFVHSAKVDHMVFKMDIYQAFMGLNDLQPEDLVDHHNCRLGHWYYQGEGVEHFSKLDGYKQVEPPHQLVHSAGKQALQYFRQGNMELAMQALEMMEKASKDVQNYLSMIAESGELNSDVLCASGS</sequence>
<name>A0A4P9K4L0_9GAMM</name>
<feature type="coiled-coil region" evidence="4">
    <location>
        <begin position="4"/>
        <end position="52"/>
    </location>
</feature>
<dbReference type="OrthoDB" id="9808588at2"/>
<dbReference type="PANTHER" id="PTHR32089:SF112">
    <property type="entry name" value="LYSOZYME-LIKE PROTEIN-RELATED"/>
    <property type="match status" value="1"/>
</dbReference>
<dbReference type="Proteomes" id="UP000304864">
    <property type="component" value="Chromosome"/>
</dbReference>
<dbReference type="Gene3D" id="6.10.250.3200">
    <property type="match status" value="1"/>
</dbReference>
<dbReference type="Gene3D" id="1.20.120.30">
    <property type="entry name" value="Aspartate receptor, ligand-binding domain"/>
    <property type="match status" value="1"/>
</dbReference>
<dbReference type="AlphaFoldDB" id="A0A4P9K4L0"/>
<evidence type="ECO:0000313" key="6">
    <source>
        <dbReference type="EMBL" id="QCU89340.1"/>
    </source>
</evidence>
<evidence type="ECO:0000256" key="2">
    <source>
        <dbReference type="ARBA" id="ARBA00023224"/>
    </source>
</evidence>
<dbReference type="GO" id="GO:0006935">
    <property type="term" value="P:chemotaxis"/>
    <property type="evidence" value="ECO:0007669"/>
    <property type="project" value="UniProtKB-ARBA"/>
</dbReference>
<evidence type="ECO:0000313" key="7">
    <source>
        <dbReference type="Proteomes" id="UP000304864"/>
    </source>
</evidence>
<keyword evidence="4" id="KW-0175">Coiled coil</keyword>
<dbReference type="SMART" id="SM00283">
    <property type="entry name" value="MA"/>
    <property type="match status" value="1"/>
</dbReference>
<dbReference type="PANTHER" id="PTHR32089">
    <property type="entry name" value="METHYL-ACCEPTING CHEMOTAXIS PROTEIN MCPB"/>
    <property type="match status" value="1"/>
</dbReference>
<dbReference type="Pfam" id="PF00015">
    <property type="entry name" value="MCPsignal"/>
    <property type="match status" value="1"/>
</dbReference>
<evidence type="ECO:0000259" key="5">
    <source>
        <dbReference type="PROSITE" id="PS50111"/>
    </source>
</evidence>
<dbReference type="EMBL" id="CP040602">
    <property type="protein sequence ID" value="QCU89340.1"/>
    <property type="molecule type" value="Genomic_DNA"/>
</dbReference>
<dbReference type="Pfam" id="PF13682">
    <property type="entry name" value="CZB"/>
    <property type="match status" value="1"/>
</dbReference>
<evidence type="ECO:0000256" key="3">
    <source>
        <dbReference type="PROSITE-ProRule" id="PRU00284"/>
    </source>
</evidence>
<organism evidence="6 7">
    <name type="scientific">Thiomicrorhabdus sediminis</name>
    <dbReference type="NCBI Taxonomy" id="2580412"/>
    <lineage>
        <taxon>Bacteria</taxon>
        <taxon>Pseudomonadati</taxon>
        <taxon>Pseudomonadota</taxon>
        <taxon>Gammaproteobacteria</taxon>
        <taxon>Thiotrichales</taxon>
        <taxon>Piscirickettsiaceae</taxon>
        <taxon>Thiomicrorhabdus</taxon>
    </lineage>
</organism>
<dbReference type="InterPro" id="IPR025991">
    <property type="entry name" value="Chemoreceptor_zinc-bind_dom"/>
</dbReference>
<keyword evidence="7" id="KW-1185">Reference proteome</keyword>